<reference evidence="5" key="1">
    <citation type="submission" date="2025-08" db="UniProtKB">
        <authorList>
            <consortium name="RefSeq"/>
        </authorList>
    </citation>
    <scope>IDENTIFICATION</scope>
    <source>
        <tissue evidence="5">Whole organism</tissue>
    </source>
</reference>
<dbReference type="Proteomes" id="UP000694843">
    <property type="component" value="Unplaced"/>
</dbReference>
<dbReference type="RefSeq" id="XP_018020961.1">
    <property type="nucleotide sequence ID" value="XM_018165472.2"/>
</dbReference>
<proteinExistence type="predicted"/>
<evidence type="ECO:0000256" key="1">
    <source>
        <dbReference type="SAM" id="MobiDB-lite"/>
    </source>
</evidence>
<protein>
    <submittedName>
        <fullName evidence="5">Uncharacterized protein LOC108677270</fullName>
    </submittedName>
</protein>
<dbReference type="InterPro" id="IPR036508">
    <property type="entry name" value="Chitin-bd_dom_sf"/>
</dbReference>
<feature type="signal peptide" evidence="2">
    <location>
        <begin position="1"/>
        <end position="24"/>
    </location>
</feature>
<evidence type="ECO:0000313" key="4">
    <source>
        <dbReference type="Proteomes" id="UP000694843"/>
    </source>
</evidence>
<sequence>MRASEMSIKVKFVTFVATLLVVEGLVVPPDDAAVAGSEDFFTREEQPLTDAQGRSAAYSQYHDQTDYDQYQWQQPQGNNYDTDEDTWSQTQHGSRYDGVENQKRPLISSFGKMVYQEPSQAQERFPQASYTHGSKTYGHEDPPKFALRTHSRVPLLSRLPANATRIRPNIVDGFTCDGRPYGYYADPLNDCQIYHVCMPLHGIFANDNSVPDATYMYSFICNDFQAFDQQSLTCGYRSEVTPCEEAAGLYDVVNSRFFRVPSTPDNVIISVLP</sequence>
<evidence type="ECO:0000259" key="3">
    <source>
        <dbReference type="PROSITE" id="PS50940"/>
    </source>
</evidence>
<feature type="domain" description="Chitin-binding type-2" evidence="3">
    <location>
        <begin position="173"/>
        <end position="245"/>
    </location>
</feature>
<dbReference type="PROSITE" id="PS50940">
    <property type="entry name" value="CHIT_BIND_II"/>
    <property type="match status" value="1"/>
</dbReference>
<keyword evidence="4" id="KW-1185">Reference proteome</keyword>
<evidence type="ECO:0000313" key="5">
    <source>
        <dbReference type="RefSeq" id="XP_018020961.1"/>
    </source>
</evidence>
<dbReference type="SUPFAM" id="SSF57625">
    <property type="entry name" value="Invertebrate chitin-binding proteins"/>
    <property type="match status" value="1"/>
</dbReference>
<dbReference type="GO" id="GO:0008061">
    <property type="term" value="F:chitin binding"/>
    <property type="evidence" value="ECO:0007669"/>
    <property type="project" value="InterPro"/>
</dbReference>
<dbReference type="GeneID" id="108677270"/>
<dbReference type="InterPro" id="IPR002557">
    <property type="entry name" value="Chitin-bd_dom"/>
</dbReference>
<evidence type="ECO:0000256" key="2">
    <source>
        <dbReference type="SAM" id="SignalP"/>
    </source>
</evidence>
<keyword evidence="2" id="KW-0732">Signal</keyword>
<dbReference type="PANTHER" id="PTHR22933:SF43">
    <property type="entry name" value="LP10131P"/>
    <property type="match status" value="1"/>
</dbReference>
<feature type="chain" id="PRO_5034421517" evidence="2">
    <location>
        <begin position="25"/>
        <end position="273"/>
    </location>
</feature>
<feature type="region of interest" description="Disordered" evidence="1">
    <location>
        <begin position="73"/>
        <end position="96"/>
    </location>
</feature>
<dbReference type="GO" id="GO:0005576">
    <property type="term" value="C:extracellular region"/>
    <property type="evidence" value="ECO:0007669"/>
    <property type="project" value="InterPro"/>
</dbReference>
<dbReference type="OrthoDB" id="6407151at2759"/>
<dbReference type="Pfam" id="PF01607">
    <property type="entry name" value="CBM_14"/>
    <property type="match status" value="1"/>
</dbReference>
<accession>A0A8B7P762</accession>
<dbReference type="AlphaFoldDB" id="A0A8B7P762"/>
<organism evidence="4 5">
    <name type="scientific">Hyalella azteca</name>
    <name type="common">Amphipod</name>
    <dbReference type="NCBI Taxonomy" id="294128"/>
    <lineage>
        <taxon>Eukaryota</taxon>
        <taxon>Metazoa</taxon>
        <taxon>Ecdysozoa</taxon>
        <taxon>Arthropoda</taxon>
        <taxon>Crustacea</taxon>
        <taxon>Multicrustacea</taxon>
        <taxon>Malacostraca</taxon>
        <taxon>Eumalacostraca</taxon>
        <taxon>Peracarida</taxon>
        <taxon>Amphipoda</taxon>
        <taxon>Senticaudata</taxon>
        <taxon>Talitrida</taxon>
        <taxon>Talitroidea</taxon>
        <taxon>Hyalellidae</taxon>
        <taxon>Hyalella</taxon>
    </lineage>
</organism>
<gene>
    <name evidence="5" type="primary">LOC108677270</name>
</gene>
<name>A0A8B7P762_HYAAZ</name>
<dbReference type="PANTHER" id="PTHR22933">
    <property type="entry name" value="FI18007P1-RELATED"/>
    <property type="match status" value="1"/>
</dbReference>
<dbReference type="InterPro" id="IPR052976">
    <property type="entry name" value="Scoloptoxin-like"/>
</dbReference>
<dbReference type="KEGG" id="hazt:108677270"/>